<feature type="coiled-coil region" evidence="7">
    <location>
        <begin position="114"/>
        <end position="147"/>
    </location>
</feature>
<dbReference type="InterPro" id="IPR001173">
    <property type="entry name" value="Glyco_trans_2-like"/>
</dbReference>
<dbReference type="SUPFAM" id="SSF53756">
    <property type="entry name" value="UDP-Glycosyltransferase/glycogen phosphorylase"/>
    <property type="match status" value="1"/>
</dbReference>
<dbReference type="InterPro" id="IPR007554">
    <property type="entry name" value="Glycerophosphate_synth"/>
</dbReference>
<comment type="subcellular location">
    <subcellularLocation>
        <location evidence="1">Cell membrane</location>
        <topology evidence="1">Peripheral membrane protein</topology>
    </subcellularLocation>
</comment>
<dbReference type="RefSeq" id="WP_154459364.1">
    <property type="nucleotide sequence ID" value="NZ_JAQYTQ010000053.1"/>
</dbReference>
<dbReference type="EMBL" id="VUMM01000002">
    <property type="protein sequence ID" value="MSS00895.1"/>
    <property type="molecule type" value="Genomic_DNA"/>
</dbReference>
<proteinExistence type="inferred from homology"/>
<evidence type="ECO:0000256" key="3">
    <source>
        <dbReference type="ARBA" id="ARBA00022475"/>
    </source>
</evidence>
<dbReference type="SUPFAM" id="SSF53448">
    <property type="entry name" value="Nucleotide-diphospho-sugar transferases"/>
    <property type="match status" value="1"/>
</dbReference>
<dbReference type="Pfam" id="PF00535">
    <property type="entry name" value="Glycos_transf_2"/>
    <property type="match status" value="1"/>
</dbReference>
<dbReference type="Gene3D" id="3.40.50.12580">
    <property type="match status" value="1"/>
</dbReference>
<dbReference type="AlphaFoldDB" id="A0A7X2N1S8"/>
<evidence type="ECO:0000256" key="7">
    <source>
        <dbReference type="SAM" id="Coils"/>
    </source>
</evidence>
<organism evidence="9 10">
    <name type="scientific">Floccifex porci</name>
    <dbReference type="NCBI Taxonomy" id="2606629"/>
    <lineage>
        <taxon>Bacteria</taxon>
        <taxon>Bacillati</taxon>
        <taxon>Bacillota</taxon>
        <taxon>Erysipelotrichia</taxon>
        <taxon>Erysipelotrichales</taxon>
        <taxon>Erysipelotrichaceae</taxon>
        <taxon>Floccifex</taxon>
    </lineage>
</organism>
<dbReference type="CDD" id="cd00761">
    <property type="entry name" value="Glyco_tranf_GTA_type"/>
    <property type="match status" value="1"/>
</dbReference>
<keyword evidence="7" id="KW-0175">Coiled coil</keyword>
<name>A0A7X2N1S8_9FIRM</name>
<protein>
    <submittedName>
        <fullName evidence="9">CDP-glycerol:glycerophosphate glycerophosphotransferase</fullName>
    </submittedName>
</protein>
<comment type="caution">
    <text evidence="9">The sequence shown here is derived from an EMBL/GenBank/DDBJ whole genome shotgun (WGS) entry which is preliminary data.</text>
</comment>
<evidence type="ECO:0000313" key="9">
    <source>
        <dbReference type="EMBL" id="MSS00895.1"/>
    </source>
</evidence>
<feature type="coiled-coil region" evidence="7">
    <location>
        <begin position="37"/>
        <end position="64"/>
    </location>
</feature>
<accession>A0A7X2N1S8</accession>
<evidence type="ECO:0000256" key="1">
    <source>
        <dbReference type="ARBA" id="ARBA00004202"/>
    </source>
</evidence>
<keyword evidence="3" id="KW-1003">Cell membrane</keyword>
<dbReference type="Gene3D" id="3.40.50.11820">
    <property type="match status" value="1"/>
</dbReference>
<dbReference type="PANTHER" id="PTHR37316">
    <property type="entry name" value="TEICHOIC ACID GLYCEROL-PHOSPHATE PRIMASE"/>
    <property type="match status" value="1"/>
</dbReference>
<dbReference type="InterPro" id="IPR029044">
    <property type="entry name" value="Nucleotide-diphossugar_trans"/>
</dbReference>
<sequence>MLLSVVIPFYKYKNYLKECLNSLLNSSFHDFETILVLDHNEEKIEDLLEEYKELKIRVIENRNHGVASSRNLGIKYANGDYVYFLDSDDYVLEDTLSILSQALSNEDIVYGQVNNTWNNMANFLEKQNKKMENLDEEEQEMKEMESMQKIQDFLDSYPMKDTKLLAYYHMFKKKKGSNNITVLSHAYRRQFLLEQEIRFDETMKYYSDFPFVIECLDKASSFKPCLEAIYVKRRHNDPINYPALRQEEDENRFYERMKSYERAHEKTDNPVLSVLIDRKIINYYFRHFIRRLRRSEKPEWKNEYFHYFSKIMKQIPDKTVKEYSYEKQQMIKSIQEDNLDATLKKVRLFLGKKKLKQMTKNKNTMYKLMYYHVYLKKPVLKNVVLFETFNAKNYSDSPKYIYEYLESHYPGQFECVWALNNGSKPKYGGKVVKRFSFEYAYYLARAKYLVFNVRPPLWYRKREDQIFLETWHGTPLKRLVFDQEEVTAASPKYKQQFYKQRKDWDYLISANDFSTETLARCFMYEGEMLAVGYPRNDILYAENKEELALEIKKKLNIPLDKKTILYAPTWRDDEYYGKGQYKFELQLDCKMLKENIGDEYVLLLRTHQYISDRLDTTGLEGFAYNVSQYDDISELYLISDICITDYSSVFFDYANLRRPILFYTYDIEKYKNQLRGFYIDMMSEVPGPLLYTNEEVLEAIKNIDQIEEEYKERYDQFYNRFCHLDDGNASKRCVERVFFNKKDE</sequence>
<dbReference type="InterPro" id="IPR043149">
    <property type="entry name" value="TagF_N"/>
</dbReference>
<reference evidence="9 10" key="1">
    <citation type="submission" date="2019-08" db="EMBL/GenBank/DDBJ databases">
        <title>In-depth cultivation of the pig gut microbiome towards novel bacterial diversity and tailored functional studies.</title>
        <authorList>
            <person name="Wylensek D."/>
            <person name="Hitch T.C.A."/>
            <person name="Clavel T."/>
        </authorList>
    </citation>
    <scope>NUCLEOTIDE SEQUENCE [LARGE SCALE GENOMIC DNA]</scope>
    <source>
        <strain evidence="9 10">LKV-178-WT-2G</strain>
    </source>
</reference>
<keyword evidence="5" id="KW-0777">Teichoic acid biosynthesis</keyword>
<dbReference type="Pfam" id="PF04464">
    <property type="entry name" value="Glyphos_transf"/>
    <property type="match status" value="1"/>
</dbReference>
<dbReference type="Proteomes" id="UP000470082">
    <property type="component" value="Unassembled WGS sequence"/>
</dbReference>
<dbReference type="PANTHER" id="PTHR37316:SF3">
    <property type="entry name" value="TEICHOIC ACID GLYCEROL-PHOSPHATE TRANSFERASE"/>
    <property type="match status" value="1"/>
</dbReference>
<keyword evidence="4 9" id="KW-0808">Transferase</keyword>
<comment type="similarity">
    <text evidence="2">Belongs to the CDP-glycerol glycerophosphotransferase family.</text>
</comment>
<evidence type="ECO:0000256" key="4">
    <source>
        <dbReference type="ARBA" id="ARBA00022679"/>
    </source>
</evidence>
<dbReference type="GO" id="GO:0005886">
    <property type="term" value="C:plasma membrane"/>
    <property type="evidence" value="ECO:0007669"/>
    <property type="project" value="UniProtKB-SubCell"/>
</dbReference>
<evidence type="ECO:0000256" key="5">
    <source>
        <dbReference type="ARBA" id="ARBA00022944"/>
    </source>
</evidence>
<dbReference type="InterPro" id="IPR051612">
    <property type="entry name" value="Teichoic_Acid_Biosynth"/>
</dbReference>
<gene>
    <name evidence="9" type="ORF">FYJ50_01950</name>
</gene>
<dbReference type="InterPro" id="IPR043148">
    <property type="entry name" value="TagF_C"/>
</dbReference>
<evidence type="ECO:0000313" key="10">
    <source>
        <dbReference type="Proteomes" id="UP000470082"/>
    </source>
</evidence>
<feature type="domain" description="Glycosyltransferase 2-like" evidence="8">
    <location>
        <begin position="4"/>
        <end position="114"/>
    </location>
</feature>
<dbReference type="Gene3D" id="3.90.550.10">
    <property type="entry name" value="Spore Coat Polysaccharide Biosynthesis Protein SpsA, Chain A"/>
    <property type="match status" value="1"/>
</dbReference>
<keyword evidence="6" id="KW-0472">Membrane</keyword>
<evidence type="ECO:0000256" key="6">
    <source>
        <dbReference type="ARBA" id="ARBA00023136"/>
    </source>
</evidence>
<keyword evidence="10" id="KW-1185">Reference proteome</keyword>
<evidence type="ECO:0000259" key="8">
    <source>
        <dbReference type="Pfam" id="PF00535"/>
    </source>
</evidence>
<evidence type="ECO:0000256" key="2">
    <source>
        <dbReference type="ARBA" id="ARBA00010488"/>
    </source>
</evidence>
<dbReference type="GO" id="GO:0019350">
    <property type="term" value="P:teichoic acid biosynthetic process"/>
    <property type="evidence" value="ECO:0007669"/>
    <property type="project" value="UniProtKB-KW"/>
</dbReference>
<dbReference type="GO" id="GO:0047355">
    <property type="term" value="F:CDP-glycerol glycerophosphotransferase activity"/>
    <property type="evidence" value="ECO:0007669"/>
    <property type="project" value="InterPro"/>
</dbReference>